<dbReference type="Proteomes" id="UP000631535">
    <property type="component" value="Unassembled WGS sequence"/>
</dbReference>
<dbReference type="InterPro" id="IPR050765">
    <property type="entry name" value="Riboflavin_Biosynth_HTPR"/>
</dbReference>
<organism evidence="2 3">
    <name type="scientific">Streptomyces daqingensis</name>
    <dbReference type="NCBI Taxonomy" id="1472640"/>
    <lineage>
        <taxon>Bacteria</taxon>
        <taxon>Bacillati</taxon>
        <taxon>Actinomycetota</taxon>
        <taxon>Actinomycetes</taxon>
        <taxon>Kitasatosporales</taxon>
        <taxon>Streptomycetaceae</taxon>
        <taxon>Streptomyces</taxon>
    </lineage>
</organism>
<dbReference type="PANTHER" id="PTHR38011">
    <property type="entry name" value="DIHYDROFOLATE REDUCTASE FAMILY PROTEIN (AFU_ORTHOLOGUE AFUA_8G06820)"/>
    <property type="match status" value="1"/>
</dbReference>
<dbReference type="Gene3D" id="3.40.430.10">
    <property type="entry name" value="Dihydrofolate Reductase, subunit A"/>
    <property type="match status" value="1"/>
</dbReference>
<protein>
    <submittedName>
        <fullName evidence="2">Deaminase</fullName>
    </submittedName>
</protein>
<keyword evidence="3" id="KW-1185">Reference proteome</keyword>
<evidence type="ECO:0000259" key="1">
    <source>
        <dbReference type="Pfam" id="PF01872"/>
    </source>
</evidence>
<feature type="domain" description="Bacterial bifunctional deaminase-reductase C-terminal" evidence="1">
    <location>
        <begin position="2"/>
        <end position="186"/>
    </location>
</feature>
<proteinExistence type="predicted"/>
<evidence type="ECO:0000313" key="3">
    <source>
        <dbReference type="Proteomes" id="UP000631535"/>
    </source>
</evidence>
<reference evidence="3" key="1">
    <citation type="journal article" date="2019" name="Int. J. Syst. Evol. Microbiol.">
        <title>The Global Catalogue of Microorganisms (GCM) 10K type strain sequencing project: providing services to taxonomists for standard genome sequencing and annotation.</title>
        <authorList>
            <consortium name="The Broad Institute Genomics Platform"/>
            <consortium name="The Broad Institute Genome Sequencing Center for Infectious Disease"/>
            <person name="Wu L."/>
            <person name="Ma J."/>
        </authorList>
    </citation>
    <scope>NUCLEOTIDE SEQUENCE [LARGE SCALE GENOMIC DNA]</scope>
    <source>
        <strain evidence="3">CGMCC 4.7178</strain>
    </source>
</reference>
<name>A0ABQ2M1X8_9ACTN</name>
<dbReference type="RefSeq" id="WP_189036293.1">
    <property type="nucleotide sequence ID" value="NZ_BMMP01000004.1"/>
</dbReference>
<dbReference type="InterPro" id="IPR002734">
    <property type="entry name" value="RibDG_C"/>
</dbReference>
<dbReference type="EMBL" id="BMMP01000004">
    <property type="protein sequence ID" value="GGO45898.1"/>
    <property type="molecule type" value="Genomic_DNA"/>
</dbReference>
<accession>A0ABQ2M1X8</accession>
<dbReference type="PANTHER" id="PTHR38011:SF11">
    <property type="entry name" value="2,5-DIAMINO-6-RIBOSYLAMINO-4(3H)-PYRIMIDINONE 5'-PHOSPHATE REDUCTASE"/>
    <property type="match status" value="1"/>
</dbReference>
<evidence type="ECO:0000313" key="2">
    <source>
        <dbReference type="EMBL" id="GGO45898.1"/>
    </source>
</evidence>
<sequence length="193" mass="21167">MRKLTYFAAVSIDGFIGAPGGEAGFFTDYVDEEYFEFLKAEFPETLPTAGRRALGLDDLENKEFDTVIQGRASYDLALAEGVTSPYAHMRQLVASRSIGTSPDPSVEIVSGDLAERIRALKREDGMGVYLCGGSDVAGQLLDEIDELVLKTYPVVLGSGMPMFGSEFRLTEFVPDSVRAFGNGVLVRRYSRKR</sequence>
<dbReference type="Pfam" id="PF01872">
    <property type="entry name" value="RibD_C"/>
    <property type="match status" value="1"/>
</dbReference>
<dbReference type="InterPro" id="IPR024072">
    <property type="entry name" value="DHFR-like_dom_sf"/>
</dbReference>
<comment type="caution">
    <text evidence="2">The sequence shown here is derived from an EMBL/GenBank/DDBJ whole genome shotgun (WGS) entry which is preliminary data.</text>
</comment>
<gene>
    <name evidence="2" type="ORF">GCM10012287_14940</name>
</gene>
<dbReference type="SUPFAM" id="SSF53597">
    <property type="entry name" value="Dihydrofolate reductase-like"/>
    <property type="match status" value="1"/>
</dbReference>